<evidence type="ECO:0000256" key="5">
    <source>
        <dbReference type="ARBA" id="ARBA00041564"/>
    </source>
</evidence>
<dbReference type="Pfam" id="PF00425">
    <property type="entry name" value="Chorismate_bind"/>
    <property type="match status" value="1"/>
</dbReference>
<dbReference type="InterPro" id="IPR015890">
    <property type="entry name" value="Chorismate_C"/>
</dbReference>
<keyword evidence="8" id="KW-1185">Reference proteome</keyword>
<dbReference type="SUPFAM" id="SSF56322">
    <property type="entry name" value="ADC synthase"/>
    <property type="match status" value="1"/>
</dbReference>
<evidence type="ECO:0000256" key="3">
    <source>
        <dbReference type="ARBA" id="ARBA00012824"/>
    </source>
</evidence>
<dbReference type="Gene3D" id="3.60.120.10">
    <property type="entry name" value="Anthranilate synthase"/>
    <property type="match status" value="1"/>
</dbReference>
<dbReference type="NCBIfam" id="TIGR00543">
    <property type="entry name" value="isochor_syn"/>
    <property type="match status" value="1"/>
</dbReference>
<dbReference type="InterPro" id="IPR005801">
    <property type="entry name" value="ADC_synthase"/>
</dbReference>
<evidence type="ECO:0000256" key="1">
    <source>
        <dbReference type="ARBA" id="ARBA00000799"/>
    </source>
</evidence>
<comment type="catalytic activity">
    <reaction evidence="1">
        <text>chorismate = isochorismate</text>
        <dbReference type="Rhea" id="RHEA:18985"/>
        <dbReference type="ChEBI" id="CHEBI:29748"/>
        <dbReference type="ChEBI" id="CHEBI:29780"/>
        <dbReference type="EC" id="5.4.4.2"/>
    </reaction>
</comment>
<dbReference type="NCBIfam" id="NF005380">
    <property type="entry name" value="PRK06923.1"/>
    <property type="match status" value="1"/>
</dbReference>
<organism evidence="7 8">
    <name type="scientific">Halobacillus salinarum</name>
    <dbReference type="NCBI Taxonomy" id="2932257"/>
    <lineage>
        <taxon>Bacteria</taxon>
        <taxon>Bacillati</taxon>
        <taxon>Bacillota</taxon>
        <taxon>Bacilli</taxon>
        <taxon>Bacillales</taxon>
        <taxon>Bacillaceae</taxon>
        <taxon>Halobacillus</taxon>
    </lineage>
</organism>
<dbReference type="EC" id="5.4.4.2" evidence="3"/>
<reference evidence="7 8" key="1">
    <citation type="submission" date="2022-04" db="EMBL/GenBank/DDBJ databases">
        <title>Halobacillus sp. isolated from saltern.</title>
        <authorList>
            <person name="Won M."/>
            <person name="Lee C.-M."/>
            <person name="Woen H.-Y."/>
            <person name="Kwon S.-W."/>
        </authorList>
    </citation>
    <scope>NUCLEOTIDE SEQUENCE [LARGE SCALE GENOMIC DNA]</scope>
    <source>
        <strain evidence="7 8">SSBR10-3</strain>
    </source>
</reference>
<sequence length="404" mass="44179">MSQSSVSEHTKESLVHRYEAGDFLLSTPQQTMLGKGMLFKVTPIEKSYSKLQDMVGSIENALIEAEEKGIDHPVVAGAIPFDTLKSPHLFVPEHVEISTTQAEKLNMGGHVNQTEDASFDMHSSPEPTVYKKAVNKGIEYIKNGELSKIVLSRSLTLTSPRPLNVQDLVFKLSEHNPKGYTFAVDLPVNEKDRSLQKRRTFIGASPELLVAKSGNVVTANPLAGSRPRSSDPVQDKKNAEELLTSQKDLHEHAVVIDQVAQTLKPYCSKFNVPDHPSVISTETMWHLSTEIEGELTNPHISAIELAGALHPTPAICGEPAGRAKEKIKEIEPFDRGFFTGMTGWCDSSGNGEWIVSIRCAEVFDKSIRLFAGAGVVAGSKADEELAETSAKFKTMLNAIGIHQL</sequence>
<evidence type="ECO:0000313" key="8">
    <source>
        <dbReference type="Proteomes" id="UP000831787"/>
    </source>
</evidence>
<dbReference type="EMBL" id="CP095073">
    <property type="protein sequence ID" value="UOQ42591.1"/>
    <property type="molecule type" value="Genomic_DNA"/>
</dbReference>
<name>A0ABY4EDR4_9BACI</name>
<dbReference type="Proteomes" id="UP000831787">
    <property type="component" value="Chromosome"/>
</dbReference>
<feature type="domain" description="Chorismate-utilising enzyme C-terminal" evidence="6">
    <location>
        <begin position="129"/>
        <end position="391"/>
    </location>
</feature>
<evidence type="ECO:0000259" key="6">
    <source>
        <dbReference type="Pfam" id="PF00425"/>
    </source>
</evidence>
<dbReference type="InterPro" id="IPR004561">
    <property type="entry name" value="IsoChor_synthase"/>
</dbReference>
<proteinExistence type="inferred from homology"/>
<evidence type="ECO:0000256" key="2">
    <source>
        <dbReference type="ARBA" id="ARBA00005297"/>
    </source>
</evidence>
<dbReference type="PANTHER" id="PTHR42839:SF2">
    <property type="entry name" value="ISOCHORISMATE SYNTHASE ENTC"/>
    <property type="match status" value="1"/>
</dbReference>
<accession>A0ABY4EDR4</accession>
<evidence type="ECO:0000256" key="4">
    <source>
        <dbReference type="ARBA" id="ARBA00023235"/>
    </source>
</evidence>
<keyword evidence="4" id="KW-0413">Isomerase</keyword>
<dbReference type="PANTHER" id="PTHR42839">
    <property type="entry name" value="ISOCHORISMATE SYNTHASE ENTC"/>
    <property type="match status" value="1"/>
</dbReference>
<gene>
    <name evidence="7" type="primary">dhbC</name>
    <name evidence="7" type="ORF">MUN89_11425</name>
</gene>
<dbReference type="RefSeq" id="WP_244707825.1">
    <property type="nucleotide sequence ID" value="NZ_CP095073.1"/>
</dbReference>
<comment type="similarity">
    <text evidence="2">Belongs to the isochorismate synthase family.</text>
</comment>
<protein>
    <recommendedName>
        <fullName evidence="3">isochorismate synthase</fullName>
        <ecNumber evidence="3">5.4.4.2</ecNumber>
    </recommendedName>
    <alternativeName>
        <fullName evidence="5">Isochorismate mutase</fullName>
    </alternativeName>
</protein>
<evidence type="ECO:0000313" key="7">
    <source>
        <dbReference type="EMBL" id="UOQ42591.1"/>
    </source>
</evidence>